<dbReference type="PANTHER" id="PTHR21637">
    <property type="entry name" value="BTB/POZ DOMAIN-CONTAINING PROTEIN 10-RELATED"/>
    <property type="match status" value="1"/>
</dbReference>
<keyword evidence="6" id="KW-1185">Reference proteome</keyword>
<feature type="compositionally biased region" description="Basic and acidic residues" evidence="3">
    <location>
        <begin position="1"/>
        <end position="14"/>
    </location>
</feature>
<sequence>MATGGRDQDNDNSERSSPPAIIDNPGASFQLSNGASAHRRPVDFDDPDDEDSADSASRDREAARQRRYRFVEPSDSEFSDSERLRPSLKSRSPSPPVRRRKPCLVQRSFDSDAEFWVASSNGIGGATSSVADSSSRPPSALKNSNGGWRRRDSDGASVERRQSRRQSEENGGIELIGSIQPSDLTASSSNGGCAPRRIVNITLSDGSRFAADPNYFRRYPNSLLGRLANSESSSSSTEAAANQQEWCHLPDGVTLDAFRALLGLYSDQAKVRWRPYTATTSTATATESRRSSDATTATSIAAAAAVASVAAAAAAASSSAVTSVCTSAPSPAELRLACRLLDLPFAPDAMRGCPDLRGLLHEISNDGARERFSSFLEEAILPQLASCALRGERECQLVVLADDDVVDWDPDNPPQMVDWDLEPLIVRSTAMCRFLKYVENRDVAKQVLRHRRLKKIRIGIEGYPTRMESVKRRAGGRADAIYSYAQRPFLRVSWEKEENRHVDFQCVVQVKNDATSDNGGGLQAAAVERPVDLPPSLTPPLPVGNNGNDNSPNQDVGLNGVDGGSVDDV</sequence>
<organism evidence="5 6">
    <name type="scientific">Macrostomum lignano</name>
    <dbReference type="NCBI Taxonomy" id="282301"/>
    <lineage>
        <taxon>Eukaryota</taxon>
        <taxon>Metazoa</taxon>
        <taxon>Spiralia</taxon>
        <taxon>Lophotrochozoa</taxon>
        <taxon>Platyhelminthes</taxon>
        <taxon>Rhabditophora</taxon>
        <taxon>Macrostomorpha</taxon>
        <taxon>Macrostomida</taxon>
        <taxon>Macrostomidae</taxon>
        <taxon>Macrostomum</taxon>
    </lineage>
</organism>
<feature type="region of interest" description="Disordered" evidence="3">
    <location>
        <begin position="531"/>
        <end position="569"/>
    </location>
</feature>
<name>A0A267GMA6_9PLAT</name>
<evidence type="ECO:0000256" key="3">
    <source>
        <dbReference type="SAM" id="MobiDB-lite"/>
    </source>
</evidence>
<feature type="compositionally biased region" description="Basic and acidic residues" evidence="3">
    <location>
        <begin position="56"/>
        <end position="72"/>
    </location>
</feature>
<feature type="domain" description="BTBD10/KCTD20 BTB/POZ" evidence="4">
    <location>
        <begin position="203"/>
        <end position="267"/>
    </location>
</feature>
<feature type="compositionally biased region" description="Polar residues" evidence="3">
    <location>
        <begin position="545"/>
        <end position="556"/>
    </location>
</feature>
<dbReference type="GO" id="GO:0005737">
    <property type="term" value="C:cytoplasm"/>
    <property type="evidence" value="ECO:0007669"/>
    <property type="project" value="UniProtKB-SubCell"/>
</dbReference>
<dbReference type="PANTHER" id="PTHR21637:SF0">
    <property type="entry name" value="AT10158P"/>
    <property type="match status" value="1"/>
</dbReference>
<dbReference type="STRING" id="282301.A0A267GMA6"/>
<accession>A0A267GMA6</accession>
<evidence type="ECO:0000259" key="4">
    <source>
        <dbReference type="Pfam" id="PF16017"/>
    </source>
</evidence>
<feature type="compositionally biased region" description="Acidic residues" evidence="3">
    <location>
        <begin position="44"/>
        <end position="53"/>
    </location>
</feature>
<dbReference type="Pfam" id="PF16017">
    <property type="entry name" value="BTB_3"/>
    <property type="match status" value="1"/>
</dbReference>
<keyword evidence="2" id="KW-0963">Cytoplasm</keyword>
<feature type="region of interest" description="Disordered" evidence="3">
    <location>
        <begin position="126"/>
        <end position="191"/>
    </location>
</feature>
<feature type="region of interest" description="Disordered" evidence="3">
    <location>
        <begin position="1"/>
        <end position="104"/>
    </location>
</feature>
<proteinExistence type="predicted"/>
<evidence type="ECO:0000256" key="1">
    <source>
        <dbReference type="ARBA" id="ARBA00004496"/>
    </source>
</evidence>
<dbReference type="GO" id="GO:0042327">
    <property type="term" value="P:positive regulation of phosphorylation"/>
    <property type="evidence" value="ECO:0007669"/>
    <property type="project" value="TreeGrafter"/>
</dbReference>
<evidence type="ECO:0000313" key="6">
    <source>
        <dbReference type="Proteomes" id="UP000215902"/>
    </source>
</evidence>
<dbReference type="AlphaFoldDB" id="A0A267GMA6"/>
<protein>
    <recommendedName>
        <fullName evidence="4">BTBD10/KCTD20 BTB/POZ domain-containing protein</fullName>
    </recommendedName>
</protein>
<comment type="subcellular location">
    <subcellularLocation>
        <location evidence="1">Cytoplasm</location>
    </subcellularLocation>
</comment>
<evidence type="ECO:0000256" key="2">
    <source>
        <dbReference type="ARBA" id="ARBA00022490"/>
    </source>
</evidence>
<feature type="compositionally biased region" description="Basic and acidic residues" evidence="3">
    <location>
        <begin position="149"/>
        <end position="168"/>
    </location>
</feature>
<dbReference type="InterPro" id="IPR039885">
    <property type="entry name" value="BTBD10/KCTD20_BTB/POZ"/>
</dbReference>
<dbReference type="EMBL" id="NIVC01000245">
    <property type="protein sequence ID" value="PAA87156.1"/>
    <property type="molecule type" value="Genomic_DNA"/>
</dbReference>
<dbReference type="InterPro" id="IPR039886">
    <property type="entry name" value="BTBD10/KCTD20"/>
</dbReference>
<reference evidence="5 6" key="1">
    <citation type="submission" date="2017-06" db="EMBL/GenBank/DDBJ databases">
        <title>A platform for efficient transgenesis in Macrostomum lignano, a flatworm model organism for stem cell research.</title>
        <authorList>
            <person name="Berezikov E."/>
        </authorList>
    </citation>
    <scope>NUCLEOTIDE SEQUENCE [LARGE SCALE GENOMIC DNA]</scope>
    <source>
        <strain evidence="5">DV1</strain>
        <tissue evidence="5">Whole organism</tissue>
    </source>
</reference>
<feature type="compositionally biased region" description="Pro residues" evidence="3">
    <location>
        <begin position="532"/>
        <end position="542"/>
    </location>
</feature>
<feature type="compositionally biased region" description="Polar residues" evidence="3">
    <location>
        <begin position="179"/>
        <end position="191"/>
    </location>
</feature>
<gene>
    <name evidence="5" type="ORF">BOX15_Mlig012638g2</name>
</gene>
<feature type="compositionally biased region" description="Low complexity" evidence="3">
    <location>
        <begin position="128"/>
        <end position="140"/>
    </location>
</feature>
<dbReference type="Proteomes" id="UP000215902">
    <property type="component" value="Unassembled WGS sequence"/>
</dbReference>
<dbReference type="OrthoDB" id="10034757at2759"/>
<evidence type="ECO:0000313" key="5">
    <source>
        <dbReference type="EMBL" id="PAA87156.1"/>
    </source>
</evidence>
<comment type="caution">
    <text evidence="5">The sequence shown here is derived from an EMBL/GenBank/DDBJ whole genome shotgun (WGS) entry which is preliminary data.</text>
</comment>